<dbReference type="AlphaFoldDB" id="A0A9D4PIU5"/>
<dbReference type="VEuPathDB" id="VectorBase:RSAN_051830"/>
<reference evidence="1" key="2">
    <citation type="submission" date="2021-09" db="EMBL/GenBank/DDBJ databases">
        <authorList>
            <person name="Jia N."/>
            <person name="Wang J."/>
            <person name="Shi W."/>
            <person name="Du L."/>
            <person name="Sun Y."/>
            <person name="Zhan W."/>
            <person name="Jiang J."/>
            <person name="Wang Q."/>
            <person name="Zhang B."/>
            <person name="Ji P."/>
            <person name="Sakyi L.B."/>
            <person name="Cui X."/>
            <person name="Yuan T."/>
            <person name="Jiang B."/>
            <person name="Yang W."/>
            <person name="Lam T.T.-Y."/>
            <person name="Chang Q."/>
            <person name="Ding S."/>
            <person name="Wang X."/>
            <person name="Zhu J."/>
            <person name="Ruan X."/>
            <person name="Zhao L."/>
            <person name="Wei J."/>
            <person name="Que T."/>
            <person name="Du C."/>
            <person name="Cheng J."/>
            <person name="Dai P."/>
            <person name="Han X."/>
            <person name="Huang E."/>
            <person name="Gao Y."/>
            <person name="Liu J."/>
            <person name="Shao H."/>
            <person name="Ye R."/>
            <person name="Li L."/>
            <person name="Wei W."/>
            <person name="Wang X."/>
            <person name="Wang C."/>
            <person name="Huo Q."/>
            <person name="Li W."/>
            <person name="Guo W."/>
            <person name="Chen H."/>
            <person name="Chen S."/>
            <person name="Zhou L."/>
            <person name="Zhou L."/>
            <person name="Ni X."/>
            <person name="Tian J."/>
            <person name="Zhou Y."/>
            <person name="Sheng Y."/>
            <person name="Liu T."/>
            <person name="Pan Y."/>
            <person name="Xia L."/>
            <person name="Li J."/>
            <person name="Zhao F."/>
            <person name="Cao W."/>
        </authorList>
    </citation>
    <scope>NUCLEOTIDE SEQUENCE</scope>
    <source>
        <strain evidence="1">Rsan-2018</strain>
        <tissue evidence="1">Larvae</tissue>
    </source>
</reference>
<dbReference type="Proteomes" id="UP000821837">
    <property type="component" value="Unassembled WGS sequence"/>
</dbReference>
<evidence type="ECO:0000313" key="1">
    <source>
        <dbReference type="EMBL" id="KAH7943594.1"/>
    </source>
</evidence>
<keyword evidence="2" id="KW-1185">Reference proteome</keyword>
<gene>
    <name evidence="1" type="ORF">HPB52_009385</name>
</gene>
<sequence>MSTVCNPELRILVVDARFPGSCHDSWMGTHNPLRARLAAQLQPGEYLLARIVYACVALHNIALDAGDWTLDECSWDVQPAADPDEPEEPGESQVLEPHDVLLRGRQQRSAVVALFGRAQERGSVVAGVVYCFPPPFLPHIDSLVRRPFVVERVRQLLPEASPVGEGEMRPPLDSSRNELGMLFHEGQYDFALAFGNARSPSS</sequence>
<organism evidence="1 2">
    <name type="scientific">Rhipicephalus sanguineus</name>
    <name type="common">Brown dog tick</name>
    <name type="synonym">Ixodes sanguineus</name>
    <dbReference type="NCBI Taxonomy" id="34632"/>
    <lineage>
        <taxon>Eukaryota</taxon>
        <taxon>Metazoa</taxon>
        <taxon>Ecdysozoa</taxon>
        <taxon>Arthropoda</taxon>
        <taxon>Chelicerata</taxon>
        <taxon>Arachnida</taxon>
        <taxon>Acari</taxon>
        <taxon>Parasitiformes</taxon>
        <taxon>Ixodida</taxon>
        <taxon>Ixodoidea</taxon>
        <taxon>Ixodidae</taxon>
        <taxon>Rhipicephalinae</taxon>
        <taxon>Rhipicephalus</taxon>
        <taxon>Rhipicephalus</taxon>
    </lineage>
</organism>
<dbReference type="EMBL" id="JABSTV010001253">
    <property type="protein sequence ID" value="KAH7943594.1"/>
    <property type="molecule type" value="Genomic_DNA"/>
</dbReference>
<reference evidence="1" key="1">
    <citation type="journal article" date="2020" name="Cell">
        <title>Large-Scale Comparative Analyses of Tick Genomes Elucidate Their Genetic Diversity and Vector Capacities.</title>
        <authorList>
            <consortium name="Tick Genome and Microbiome Consortium (TIGMIC)"/>
            <person name="Jia N."/>
            <person name="Wang J."/>
            <person name="Shi W."/>
            <person name="Du L."/>
            <person name="Sun Y."/>
            <person name="Zhan W."/>
            <person name="Jiang J.F."/>
            <person name="Wang Q."/>
            <person name="Zhang B."/>
            <person name="Ji P."/>
            <person name="Bell-Sakyi L."/>
            <person name="Cui X.M."/>
            <person name="Yuan T.T."/>
            <person name="Jiang B.G."/>
            <person name="Yang W.F."/>
            <person name="Lam T.T."/>
            <person name="Chang Q.C."/>
            <person name="Ding S.J."/>
            <person name="Wang X.J."/>
            <person name="Zhu J.G."/>
            <person name="Ruan X.D."/>
            <person name="Zhao L."/>
            <person name="Wei J.T."/>
            <person name="Ye R.Z."/>
            <person name="Que T.C."/>
            <person name="Du C.H."/>
            <person name="Zhou Y.H."/>
            <person name="Cheng J.X."/>
            <person name="Dai P.F."/>
            <person name="Guo W.B."/>
            <person name="Han X.H."/>
            <person name="Huang E.J."/>
            <person name="Li L.F."/>
            <person name="Wei W."/>
            <person name="Gao Y.C."/>
            <person name="Liu J.Z."/>
            <person name="Shao H.Z."/>
            <person name="Wang X."/>
            <person name="Wang C.C."/>
            <person name="Yang T.C."/>
            <person name="Huo Q.B."/>
            <person name="Li W."/>
            <person name="Chen H.Y."/>
            <person name="Chen S.E."/>
            <person name="Zhou L.G."/>
            <person name="Ni X.B."/>
            <person name="Tian J.H."/>
            <person name="Sheng Y."/>
            <person name="Liu T."/>
            <person name="Pan Y.S."/>
            <person name="Xia L.Y."/>
            <person name="Li J."/>
            <person name="Zhao F."/>
            <person name="Cao W.C."/>
        </authorList>
    </citation>
    <scope>NUCLEOTIDE SEQUENCE</scope>
    <source>
        <strain evidence="1">Rsan-2018</strain>
    </source>
</reference>
<name>A0A9D4PIU5_RHISA</name>
<proteinExistence type="predicted"/>
<protein>
    <submittedName>
        <fullName evidence="1">Uncharacterized protein</fullName>
    </submittedName>
</protein>
<comment type="caution">
    <text evidence="1">The sequence shown here is derived from an EMBL/GenBank/DDBJ whole genome shotgun (WGS) entry which is preliminary data.</text>
</comment>
<accession>A0A9D4PIU5</accession>
<evidence type="ECO:0000313" key="2">
    <source>
        <dbReference type="Proteomes" id="UP000821837"/>
    </source>
</evidence>